<dbReference type="PANTHER" id="PTHR43669:SF11">
    <property type="entry name" value="SHORT-CHAIN DEHYDROGENASE_OXIDOREDUCTASE"/>
    <property type="match status" value="1"/>
</dbReference>
<sequence length="278" mass="30193">MYHKALIIGATSGIGHGLATKLVSQGTHVLLVGRRENLLNDLVNRLGAANATAIPFDITNLSSIPSFADKTTAQHPDIDCLVLNSGIQRAFDFSNPSTLDLTALDAETTTNYTSHVHLTAAFLRHFLSRPAQQQPTSLIYISATLALVPGLLRTPNYNASKAALHTFILNLRLQLRRSGKSPQLVKIIEVFPPAVQTEIHDEKHQPDLVDGGSIGMPLGEYVDAMVEGLEQGKEEFAVGHGQGMLDGFEAERQRQMGQMVEMLDGSFGKYLKEGARAI</sequence>
<accession>W2S112</accession>
<dbReference type="GO" id="GO:0016491">
    <property type="term" value="F:oxidoreductase activity"/>
    <property type="evidence" value="ECO:0007669"/>
    <property type="project" value="UniProtKB-KW"/>
</dbReference>
<dbReference type="InterPro" id="IPR002347">
    <property type="entry name" value="SDR_fam"/>
</dbReference>
<dbReference type="eggNOG" id="KOG1205">
    <property type="taxonomic scope" value="Eukaryota"/>
</dbReference>
<dbReference type="InterPro" id="IPR036291">
    <property type="entry name" value="NAD(P)-bd_dom_sf"/>
</dbReference>
<dbReference type="GeneID" id="19968869"/>
<dbReference type="HOGENOM" id="CLU_010194_2_6_1"/>
<dbReference type="SUPFAM" id="SSF51735">
    <property type="entry name" value="NAD(P)-binding Rossmann-fold domains"/>
    <property type="match status" value="1"/>
</dbReference>
<dbReference type="RefSeq" id="XP_008714112.1">
    <property type="nucleotide sequence ID" value="XM_008715890.1"/>
</dbReference>
<keyword evidence="4" id="KW-1185">Reference proteome</keyword>
<dbReference type="AlphaFoldDB" id="W2S112"/>
<keyword evidence="2" id="KW-0560">Oxidoreductase</keyword>
<gene>
    <name evidence="3" type="ORF">HMPREF1541_01530</name>
</gene>
<dbReference type="VEuPathDB" id="FungiDB:HMPREF1541_01530"/>
<evidence type="ECO:0000313" key="3">
    <source>
        <dbReference type="EMBL" id="ETN42376.1"/>
    </source>
</evidence>
<dbReference type="Gene3D" id="3.40.50.720">
    <property type="entry name" value="NAD(P)-binding Rossmann-like Domain"/>
    <property type="match status" value="1"/>
</dbReference>
<dbReference type="OrthoDB" id="37659at2759"/>
<evidence type="ECO:0000256" key="2">
    <source>
        <dbReference type="ARBA" id="ARBA00023002"/>
    </source>
</evidence>
<dbReference type="STRING" id="1220924.W2S112"/>
<reference evidence="3 4" key="1">
    <citation type="submission" date="2013-03" db="EMBL/GenBank/DDBJ databases">
        <title>The Genome Sequence of Phialophora europaea CBS 101466.</title>
        <authorList>
            <consortium name="The Broad Institute Genomics Platform"/>
            <person name="Cuomo C."/>
            <person name="de Hoog S."/>
            <person name="Gorbushina A."/>
            <person name="Walker B."/>
            <person name="Young S.K."/>
            <person name="Zeng Q."/>
            <person name="Gargeya S."/>
            <person name="Fitzgerald M."/>
            <person name="Haas B."/>
            <person name="Abouelleil A."/>
            <person name="Allen A.W."/>
            <person name="Alvarado L."/>
            <person name="Arachchi H.M."/>
            <person name="Berlin A.M."/>
            <person name="Chapman S.B."/>
            <person name="Gainer-Dewar J."/>
            <person name="Goldberg J."/>
            <person name="Griggs A."/>
            <person name="Gujja S."/>
            <person name="Hansen M."/>
            <person name="Howarth C."/>
            <person name="Imamovic A."/>
            <person name="Ireland A."/>
            <person name="Larimer J."/>
            <person name="McCowan C."/>
            <person name="Murphy C."/>
            <person name="Pearson M."/>
            <person name="Poon T.W."/>
            <person name="Priest M."/>
            <person name="Roberts A."/>
            <person name="Saif S."/>
            <person name="Shea T."/>
            <person name="Sisk P."/>
            <person name="Sykes S."/>
            <person name="Wortman J."/>
            <person name="Nusbaum C."/>
            <person name="Birren B."/>
        </authorList>
    </citation>
    <scope>NUCLEOTIDE SEQUENCE [LARGE SCALE GENOMIC DNA]</scope>
    <source>
        <strain evidence="3 4">CBS 101466</strain>
    </source>
</reference>
<dbReference type="EMBL" id="KB822718">
    <property type="protein sequence ID" value="ETN42376.1"/>
    <property type="molecule type" value="Genomic_DNA"/>
</dbReference>
<protein>
    <submittedName>
        <fullName evidence="3">Uncharacterized protein</fullName>
    </submittedName>
</protein>
<comment type="similarity">
    <text evidence="1">Belongs to the short-chain dehydrogenases/reductases (SDR) family.</text>
</comment>
<organism evidence="3 4">
    <name type="scientific">Cyphellophora europaea (strain CBS 101466)</name>
    <name type="common">Phialophora europaea</name>
    <dbReference type="NCBI Taxonomy" id="1220924"/>
    <lineage>
        <taxon>Eukaryota</taxon>
        <taxon>Fungi</taxon>
        <taxon>Dikarya</taxon>
        <taxon>Ascomycota</taxon>
        <taxon>Pezizomycotina</taxon>
        <taxon>Eurotiomycetes</taxon>
        <taxon>Chaetothyriomycetidae</taxon>
        <taxon>Chaetothyriales</taxon>
        <taxon>Cyphellophoraceae</taxon>
        <taxon>Cyphellophora</taxon>
    </lineage>
</organism>
<dbReference type="Pfam" id="PF00106">
    <property type="entry name" value="adh_short"/>
    <property type="match status" value="1"/>
</dbReference>
<evidence type="ECO:0000313" key="4">
    <source>
        <dbReference type="Proteomes" id="UP000030752"/>
    </source>
</evidence>
<name>W2S112_CYPE1</name>
<proteinExistence type="inferred from homology"/>
<evidence type="ECO:0000256" key="1">
    <source>
        <dbReference type="ARBA" id="ARBA00006484"/>
    </source>
</evidence>
<dbReference type="Proteomes" id="UP000030752">
    <property type="component" value="Unassembled WGS sequence"/>
</dbReference>
<dbReference type="InParanoid" id="W2S112"/>
<dbReference type="PRINTS" id="PR00081">
    <property type="entry name" value="GDHRDH"/>
</dbReference>
<dbReference type="PANTHER" id="PTHR43669">
    <property type="entry name" value="5-KETO-D-GLUCONATE 5-REDUCTASE"/>
    <property type="match status" value="1"/>
</dbReference>